<organism evidence="6 7">
    <name type="scientific">Paenibacillus mendelii</name>
    <dbReference type="NCBI Taxonomy" id="206163"/>
    <lineage>
        <taxon>Bacteria</taxon>
        <taxon>Bacillati</taxon>
        <taxon>Bacillota</taxon>
        <taxon>Bacilli</taxon>
        <taxon>Bacillales</taxon>
        <taxon>Paenibacillaceae</taxon>
        <taxon>Paenibacillus</taxon>
    </lineage>
</organism>
<evidence type="ECO:0000313" key="7">
    <source>
        <dbReference type="Proteomes" id="UP001589818"/>
    </source>
</evidence>
<dbReference type="Pfam" id="PF12833">
    <property type="entry name" value="HTH_18"/>
    <property type="match status" value="1"/>
</dbReference>
<keyword evidence="1" id="KW-0805">Transcription regulation</keyword>
<dbReference type="InterPro" id="IPR050204">
    <property type="entry name" value="AraC_XylS_family_regulators"/>
</dbReference>
<proteinExistence type="predicted"/>
<dbReference type="SMART" id="SM00342">
    <property type="entry name" value="HTH_ARAC"/>
    <property type="match status" value="1"/>
</dbReference>
<dbReference type="PANTHER" id="PTHR46796">
    <property type="entry name" value="HTH-TYPE TRANSCRIPTIONAL ACTIVATOR RHAS-RELATED"/>
    <property type="match status" value="1"/>
</dbReference>
<dbReference type="SUPFAM" id="SSF46689">
    <property type="entry name" value="Homeodomain-like"/>
    <property type="match status" value="2"/>
</dbReference>
<name>A0ABV6J990_9BACL</name>
<dbReference type="InterPro" id="IPR009057">
    <property type="entry name" value="Homeodomain-like_sf"/>
</dbReference>
<feature type="domain" description="HTH araC/xylS-type" evidence="5">
    <location>
        <begin position="167"/>
        <end position="265"/>
    </location>
</feature>
<dbReference type="PROSITE" id="PS01124">
    <property type="entry name" value="HTH_ARAC_FAMILY_2"/>
    <property type="match status" value="1"/>
</dbReference>
<dbReference type="InterPro" id="IPR018060">
    <property type="entry name" value="HTH_AraC"/>
</dbReference>
<dbReference type="InterPro" id="IPR037923">
    <property type="entry name" value="HTH-like"/>
</dbReference>
<evidence type="ECO:0000313" key="6">
    <source>
        <dbReference type="EMBL" id="MFC0392460.1"/>
    </source>
</evidence>
<dbReference type="PROSITE" id="PS00041">
    <property type="entry name" value="HTH_ARAC_FAMILY_1"/>
    <property type="match status" value="1"/>
</dbReference>
<dbReference type="Gene3D" id="1.10.10.60">
    <property type="entry name" value="Homeodomain-like"/>
    <property type="match status" value="2"/>
</dbReference>
<dbReference type="Proteomes" id="UP001589818">
    <property type="component" value="Unassembled WGS sequence"/>
</dbReference>
<accession>A0ABV6J990</accession>
<dbReference type="InterPro" id="IPR018062">
    <property type="entry name" value="HTH_AraC-typ_CS"/>
</dbReference>
<reference evidence="6 7" key="1">
    <citation type="submission" date="2024-09" db="EMBL/GenBank/DDBJ databases">
        <authorList>
            <person name="Sun Q."/>
            <person name="Mori K."/>
        </authorList>
    </citation>
    <scope>NUCLEOTIDE SEQUENCE [LARGE SCALE GENOMIC DNA]</scope>
    <source>
        <strain evidence="6 7">CCM 4839</strain>
    </source>
</reference>
<dbReference type="InterPro" id="IPR003313">
    <property type="entry name" value="AraC-bd"/>
</dbReference>
<dbReference type="InterPro" id="IPR020449">
    <property type="entry name" value="Tscrpt_reg_AraC-type_HTH"/>
</dbReference>
<evidence type="ECO:0000256" key="4">
    <source>
        <dbReference type="ARBA" id="ARBA00023163"/>
    </source>
</evidence>
<dbReference type="SUPFAM" id="SSF51215">
    <property type="entry name" value="Regulatory protein AraC"/>
    <property type="match status" value="1"/>
</dbReference>
<protein>
    <submittedName>
        <fullName evidence="6">AraC family transcriptional regulator</fullName>
    </submittedName>
</protein>
<dbReference type="PRINTS" id="PR00032">
    <property type="entry name" value="HTHARAC"/>
</dbReference>
<evidence type="ECO:0000256" key="2">
    <source>
        <dbReference type="ARBA" id="ARBA00023125"/>
    </source>
</evidence>
<gene>
    <name evidence="6" type="ORF">ACFFJ8_13895</name>
</gene>
<keyword evidence="4" id="KW-0804">Transcription</keyword>
<evidence type="ECO:0000256" key="1">
    <source>
        <dbReference type="ARBA" id="ARBA00023015"/>
    </source>
</evidence>
<evidence type="ECO:0000256" key="3">
    <source>
        <dbReference type="ARBA" id="ARBA00023159"/>
    </source>
</evidence>
<evidence type="ECO:0000259" key="5">
    <source>
        <dbReference type="PROSITE" id="PS01124"/>
    </source>
</evidence>
<sequence length="283" mass="32208">MKSAVLSCGYSYHTQRFDDQHNNGLTSYLFRLQTEGRSEAVIQGRRLSLQPGDLLLLDPGSTYELHVKEHTNAGREASIASGDYYIHCEGEWIDEWWARSSKPSLAHIDPDEKLLGLWRHLIVEKRRQPGSEDHELSDYLLRTLCLYLERAVTETQVPSARPPFAVLRMKRYIEENATTRFKIEDAARYAGLSTSRSVHLFKQHAGMTMMTYATEVRLSAALERMKYTSMTLHQIAENCGFGEYSYFHKVFKQQYGIAPGVYRDSITNAATVNPGTANSDGDE</sequence>
<comment type="caution">
    <text evidence="6">The sequence shown here is derived from an EMBL/GenBank/DDBJ whole genome shotgun (WGS) entry which is preliminary data.</text>
</comment>
<keyword evidence="2" id="KW-0238">DNA-binding</keyword>
<keyword evidence="7" id="KW-1185">Reference proteome</keyword>
<keyword evidence="3" id="KW-0010">Activator</keyword>
<dbReference type="EMBL" id="JBHLVF010000017">
    <property type="protein sequence ID" value="MFC0392460.1"/>
    <property type="molecule type" value="Genomic_DNA"/>
</dbReference>
<dbReference type="Pfam" id="PF02311">
    <property type="entry name" value="AraC_binding"/>
    <property type="match status" value="1"/>
</dbReference>
<dbReference type="RefSeq" id="WP_204819544.1">
    <property type="nucleotide sequence ID" value="NZ_JANHOF010000003.1"/>
</dbReference>